<sequence>MASTGADYNSHSAARQEQRRRSGARLIVLSPPPLPPHALWQGELLSRAGCGLHKDVLSQNIAFRLVSAAVTLYSKVSKMILEWGGCMKKLHRRILTLLEVEGTLNGLVMPLENVQCIGPDERQPRILTLKCCCLTGSAFKLMLFVLMYQ</sequence>
<organism evidence="1 2">
    <name type="scientific">Chiloscyllium punctatum</name>
    <name type="common">Brownbanded bambooshark</name>
    <name type="synonym">Hemiscyllium punctatum</name>
    <dbReference type="NCBI Taxonomy" id="137246"/>
    <lineage>
        <taxon>Eukaryota</taxon>
        <taxon>Metazoa</taxon>
        <taxon>Chordata</taxon>
        <taxon>Craniata</taxon>
        <taxon>Vertebrata</taxon>
        <taxon>Chondrichthyes</taxon>
        <taxon>Elasmobranchii</taxon>
        <taxon>Galeomorphii</taxon>
        <taxon>Galeoidea</taxon>
        <taxon>Orectolobiformes</taxon>
        <taxon>Hemiscylliidae</taxon>
        <taxon>Chiloscyllium</taxon>
    </lineage>
</organism>
<dbReference type="AlphaFoldDB" id="A0A401SDA1"/>
<keyword evidence="2" id="KW-1185">Reference proteome</keyword>
<gene>
    <name evidence="1" type="ORF">chiPu_0006801</name>
</gene>
<reference evidence="1 2" key="1">
    <citation type="journal article" date="2018" name="Nat. Ecol. Evol.">
        <title>Shark genomes provide insights into elasmobranch evolution and the origin of vertebrates.</title>
        <authorList>
            <person name="Hara Y"/>
            <person name="Yamaguchi K"/>
            <person name="Onimaru K"/>
            <person name="Kadota M"/>
            <person name="Koyanagi M"/>
            <person name="Keeley SD"/>
            <person name="Tatsumi K"/>
            <person name="Tanaka K"/>
            <person name="Motone F"/>
            <person name="Kageyama Y"/>
            <person name="Nozu R"/>
            <person name="Adachi N"/>
            <person name="Nishimura O"/>
            <person name="Nakagawa R"/>
            <person name="Tanegashima C"/>
            <person name="Kiyatake I"/>
            <person name="Matsumoto R"/>
            <person name="Murakumo K"/>
            <person name="Nishida K"/>
            <person name="Terakita A"/>
            <person name="Kuratani S"/>
            <person name="Sato K"/>
            <person name="Hyodo S Kuraku.S."/>
        </authorList>
    </citation>
    <scope>NUCLEOTIDE SEQUENCE [LARGE SCALE GENOMIC DNA]</scope>
</reference>
<protein>
    <submittedName>
        <fullName evidence="1">Uncharacterized protein</fullName>
    </submittedName>
</protein>
<dbReference type="EMBL" id="BEZZ01000201">
    <property type="protein sequence ID" value="GCC28371.1"/>
    <property type="molecule type" value="Genomic_DNA"/>
</dbReference>
<name>A0A401SDA1_CHIPU</name>
<evidence type="ECO:0000313" key="2">
    <source>
        <dbReference type="Proteomes" id="UP000287033"/>
    </source>
</evidence>
<proteinExistence type="predicted"/>
<dbReference type="Proteomes" id="UP000287033">
    <property type="component" value="Unassembled WGS sequence"/>
</dbReference>
<evidence type="ECO:0000313" key="1">
    <source>
        <dbReference type="EMBL" id="GCC28371.1"/>
    </source>
</evidence>
<comment type="caution">
    <text evidence="1">The sequence shown here is derived from an EMBL/GenBank/DDBJ whole genome shotgun (WGS) entry which is preliminary data.</text>
</comment>
<accession>A0A401SDA1</accession>